<sequence length="89" mass="10135">MGIRFLIRSEGQKLDLIYLLNTDGSAYAPYNIRIVNMEAYPQPTNAQISPQMHYICDAIIRFTFNDAPDPQILNFEIIGEISGTLVRSR</sequence>
<dbReference type="Proteomes" id="UP000324800">
    <property type="component" value="Unassembled WGS sequence"/>
</dbReference>
<accession>A0A5J4WTE4</accession>
<reference evidence="1 2" key="1">
    <citation type="submission" date="2019-03" db="EMBL/GenBank/DDBJ databases">
        <title>Single cell metagenomics reveals metabolic interactions within the superorganism composed of flagellate Streblomastix strix and complex community of Bacteroidetes bacteria on its surface.</title>
        <authorList>
            <person name="Treitli S.C."/>
            <person name="Kolisko M."/>
            <person name="Husnik F."/>
            <person name="Keeling P."/>
            <person name="Hampl V."/>
        </authorList>
    </citation>
    <scope>NUCLEOTIDE SEQUENCE [LARGE SCALE GENOMIC DNA]</scope>
    <source>
        <strain evidence="1">ST1C</strain>
    </source>
</reference>
<dbReference type="EMBL" id="SNRW01001039">
    <property type="protein sequence ID" value="KAA6398073.1"/>
    <property type="molecule type" value="Genomic_DNA"/>
</dbReference>
<gene>
    <name evidence="1" type="ORF">EZS28_006401</name>
</gene>
<comment type="caution">
    <text evidence="1">The sequence shown here is derived from an EMBL/GenBank/DDBJ whole genome shotgun (WGS) entry which is preliminary data.</text>
</comment>
<name>A0A5J4WTE4_9EUKA</name>
<protein>
    <submittedName>
        <fullName evidence="1">Uncharacterized protein</fullName>
    </submittedName>
</protein>
<proteinExistence type="predicted"/>
<dbReference type="AlphaFoldDB" id="A0A5J4WTE4"/>
<organism evidence="1 2">
    <name type="scientific">Streblomastix strix</name>
    <dbReference type="NCBI Taxonomy" id="222440"/>
    <lineage>
        <taxon>Eukaryota</taxon>
        <taxon>Metamonada</taxon>
        <taxon>Preaxostyla</taxon>
        <taxon>Oxymonadida</taxon>
        <taxon>Streblomastigidae</taxon>
        <taxon>Streblomastix</taxon>
    </lineage>
</organism>
<evidence type="ECO:0000313" key="1">
    <source>
        <dbReference type="EMBL" id="KAA6398073.1"/>
    </source>
</evidence>
<evidence type="ECO:0000313" key="2">
    <source>
        <dbReference type="Proteomes" id="UP000324800"/>
    </source>
</evidence>